<name>A0ABT0YE94_9ACTN</name>
<feature type="region of interest" description="Disordered" evidence="1">
    <location>
        <begin position="85"/>
        <end position="109"/>
    </location>
</feature>
<proteinExistence type="predicted"/>
<evidence type="ECO:0000256" key="1">
    <source>
        <dbReference type="SAM" id="MobiDB-lite"/>
    </source>
</evidence>
<keyword evidence="3" id="KW-1185">Reference proteome</keyword>
<gene>
    <name evidence="2" type="ORF">LXN57_39080</name>
</gene>
<dbReference type="RefSeq" id="WP_251803267.1">
    <property type="nucleotide sequence ID" value="NZ_JAMQOL010000061.1"/>
</dbReference>
<protein>
    <submittedName>
        <fullName evidence="2">Uncharacterized protein</fullName>
    </submittedName>
</protein>
<sequence length="109" mass="12089">MHERTRPTETTRHLHRLLGRLGSHFCDGFVEDLRTRLVEGHLVEVAQAVVFAVVAEPLDLTDPEVDLLIDTLTGQGEDTAMAQTLRRAGRSRPSHRDLVGPTDATRALV</sequence>
<reference evidence="2 3" key="1">
    <citation type="submission" date="2022-06" db="EMBL/GenBank/DDBJ databases">
        <title>Actinoplanes abujensis sp. nov., isolated from Nigerian arid soil.</title>
        <authorList>
            <person name="Ding P."/>
        </authorList>
    </citation>
    <scope>NUCLEOTIDE SEQUENCE [LARGE SCALE GENOMIC DNA]</scope>
    <source>
        <strain evidence="3">TRM88002</strain>
    </source>
</reference>
<comment type="caution">
    <text evidence="2">The sequence shown here is derived from an EMBL/GenBank/DDBJ whole genome shotgun (WGS) entry which is preliminary data.</text>
</comment>
<dbReference type="Proteomes" id="UP001523216">
    <property type="component" value="Unassembled WGS sequence"/>
</dbReference>
<evidence type="ECO:0000313" key="2">
    <source>
        <dbReference type="EMBL" id="MCM4083569.1"/>
    </source>
</evidence>
<organism evidence="2 3">
    <name type="scientific">Paractinoplanes hotanensis</name>
    <dbReference type="NCBI Taxonomy" id="2906497"/>
    <lineage>
        <taxon>Bacteria</taxon>
        <taxon>Bacillati</taxon>
        <taxon>Actinomycetota</taxon>
        <taxon>Actinomycetes</taxon>
        <taxon>Micromonosporales</taxon>
        <taxon>Micromonosporaceae</taxon>
        <taxon>Paractinoplanes</taxon>
    </lineage>
</organism>
<dbReference type="EMBL" id="JAMQOL010000061">
    <property type="protein sequence ID" value="MCM4083569.1"/>
    <property type="molecule type" value="Genomic_DNA"/>
</dbReference>
<accession>A0ABT0YE94</accession>
<evidence type="ECO:0000313" key="3">
    <source>
        <dbReference type="Proteomes" id="UP001523216"/>
    </source>
</evidence>